<gene>
    <name evidence="2" type="ORF">Amme_009_010</name>
</gene>
<organism evidence="2 3">
    <name type="scientific">Acidomonas methanolica NBRC 104435</name>
    <dbReference type="NCBI Taxonomy" id="1231351"/>
    <lineage>
        <taxon>Bacteria</taxon>
        <taxon>Pseudomonadati</taxon>
        <taxon>Pseudomonadota</taxon>
        <taxon>Alphaproteobacteria</taxon>
        <taxon>Acetobacterales</taxon>
        <taxon>Acetobacteraceae</taxon>
        <taxon>Acidomonas</taxon>
    </lineage>
</organism>
<proteinExistence type="predicted"/>
<keyword evidence="3" id="KW-1185">Reference proteome</keyword>
<evidence type="ECO:0000313" key="3">
    <source>
        <dbReference type="Proteomes" id="UP000019760"/>
    </source>
</evidence>
<accession>A0A023D142</accession>
<dbReference type="AlphaFoldDB" id="A0A023D142"/>
<dbReference type="RefSeq" id="WP_042055825.1">
    <property type="nucleotide sequence ID" value="NZ_BAND01000009.1"/>
</dbReference>
<sequence length="184" mass="19012">MSRTFSRWLRDPENRLDIVAGMVDGILNALTLASGSFLKAGHAITFTLALRVGAAAALTTLFVFFVAHYAQERTALVGIERELNLRGGSHLAATALGRKALVNSALGAALAAICGLAGSVAPLLLAMILPGPPWLGLIATLTMLALLGVALARAFHGSRIIWGTALFLGGGALAYVGLKLGLVQ</sequence>
<dbReference type="Proteomes" id="UP000019760">
    <property type="component" value="Unassembled WGS sequence"/>
</dbReference>
<feature type="transmembrane region" description="Helical" evidence="1">
    <location>
        <begin position="105"/>
        <end position="128"/>
    </location>
</feature>
<evidence type="ECO:0000256" key="1">
    <source>
        <dbReference type="SAM" id="Phobius"/>
    </source>
</evidence>
<dbReference type="OrthoDB" id="7265777at2"/>
<keyword evidence="1" id="KW-1133">Transmembrane helix</keyword>
<feature type="transmembrane region" description="Helical" evidence="1">
    <location>
        <begin position="160"/>
        <end position="178"/>
    </location>
</feature>
<keyword evidence="1" id="KW-0472">Membrane</keyword>
<reference evidence="3" key="1">
    <citation type="journal article" date="2014" name="FEMS Microbiol. Lett.">
        <title>Draft Genomic DNA Sequence of the Facultatively Methylotrophic Bacterium Acidomonas methanolica type strain MB58.</title>
        <authorList>
            <person name="Higashiura N."/>
            <person name="Hadano H."/>
            <person name="Hirakawa H."/>
            <person name="Matsutani M."/>
            <person name="Takabe S."/>
            <person name="Matsushita K."/>
            <person name="Azuma Y."/>
        </authorList>
    </citation>
    <scope>NUCLEOTIDE SEQUENCE [LARGE SCALE GENOMIC DNA]</scope>
    <source>
        <strain evidence="3">MB58</strain>
    </source>
</reference>
<feature type="transmembrane region" description="Helical" evidence="1">
    <location>
        <begin position="134"/>
        <end position="153"/>
    </location>
</feature>
<reference evidence="2 3" key="2">
    <citation type="journal article" date="2014" name="FEMS Microbiol. Lett.">
        <title>Draft genomic DNA sequence of the facultatively methylotrophic bacterium Acidomonas methanolica type strain MB58.</title>
        <authorList>
            <person name="Higashiura N."/>
            <person name="Hadano H."/>
            <person name="Hirakawa H."/>
            <person name="Matsutani M."/>
            <person name="Takabe S."/>
            <person name="Matsushita K."/>
            <person name="Azuma Y."/>
        </authorList>
    </citation>
    <scope>NUCLEOTIDE SEQUENCE [LARGE SCALE GENOMIC DNA]</scope>
    <source>
        <strain evidence="2 3">MB58</strain>
    </source>
</reference>
<dbReference type="EMBL" id="BAND01000009">
    <property type="protein sequence ID" value="GAJ27873.1"/>
    <property type="molecule type" value="Genomic_DNA"/>
</dbReference>
<keyword evidence="1" id="KW-0812">Transmembrane</keyword>
<comment type="caution">
    <text evidence="2">The sequence shown here is derived from an EMBL/GenBank/DDBJ whole genome shotgun (WGS) entry which is preliminary data.</text>
</comment>
<protein>
    <submittedName>
        <fullName evidence="2">Integral membrane protein</fullName>
    </submittedName>
</protein>
<evidence type="ECO:0000313" key="2">
    <source>
        <dbReference type="EMBL" id="GAJ27873.1"/>
    </source>
</evidence>
<feature type="transmembrane region" description="Helical" evidence="1">
    <location>
        <begin position="44"/>
        <end position="67"/>
    </location>
</feature>
<name>A0A023D142_ACIMT</name>